<evidence type="ECO:0000256" key="7">
    <source>
        <dbReference type="ARBA" id="ARBA00022840"/>
    </source>
</evidence>
<dbReference type="GO" id="GO:0046983">
    <property type="term" value="F:protein dimerization activity"/>
    <property type="evidence" value="ECO:0007669"/>
    <property type="project" value="InterPro"/>
</dbReference>
<feature type="domain" description="DUF7134" evidence="12">
    <location>
        <begin position="15"/>
        <end position="149"/>
    </location>
</feature>
<dbReference type="Pfam" id="PF23539">
    <property type="entry name" value="DUF7134"/>
    <property type="match status" value="1"/>
</dbReference>
<dbReference type="InterPro" id="IPR011712">
    <property type="entry name" value="Sig_transdc_His_kin_sub3_dim/P"/>
</dbReference>
<reference evidence="13" key="2">
    <citation type="submission" date="2023-01" db="EMBL/GenBank/DDBJ databases">
        <authorList>
            <person name="Sun Q."/>
            <person name="Evtushenko L."/>
        </authorList>
    </citation>
    <scope>NUCLEOTIDE SEQUENCE</scope>
    <source>
        <strain evidence="13">VKM Ac-1958</strain>
    </source>
</reference>
<keyword evidence="5" id="KW-0547">Nucleotide-binding</keyword>
<proteinExistence type="predicted"/>
<organism evidence="13 14">
    <name type="scientific">Microbacterium keratanolyticum</name>
    <dbReference type="NCBI Taxonomy" id="67574"/>
    <lineage>
        <taxon>Bacteria</taxon>
        <taxon>Bacillati</taxon>
        <taxon>Actinomycetota</taxon>
        <taxon>Actinomycetes</taxon>
        <taxon>Micrococcales</taxon>
        <taxon>Microbacteriaceae</taxon>
        <taxon>Microbacterium</taxon>
    </lineage>
</organism>
<evidence type="ECO:0000313" key="13">
    <source>
        <dbReference type="EMBL" id="GLK01021.1"/>
    </source>
</evidence>
<dbReference type="Gene3D" id="1.20.5.1930">
    <property type="match status" value="1"/>
</dbReference>
<evidence type="ECO:0000259" key="12">
    <source>
        <dbReference type="Pfam" id="PF23539"/>
    </source>
</evidence>
<evidence type="ECO:0000256" key="6">
    <source>
        <dbReference type="ARBA" id="ARBA00022777"/>
    </source>
</evidence>
<dbReference type="Proteomes" id="UP001142325">
    <property type="component" value="Unassembled WGS sequence"/>
</dbReference>
<dbReference type="InterPro" id="IPR050482">
    <property type="entry name" value="Sensor_HK_TwoCompSys"/>
</dbReference>
<reference evidence="13" key="1">
    <citation type="journal article" date="2014" name="Int. J. Syst. Evol. Microbiol.">
        <title>Complete genome sequence of Corynebacterium casei LMG S-19264T (=DSM 44701T), isolated from a smear-ripened cheese.</title>
        <authorList>
            <consortium name="US DOE Joint Genome Institute (JGI-PGF)"/>
            <person name="Walter F."/>
            <person name="Albersmeier A."/>
            <person name="Kalinowski J."/>
            <person name="Ruckert C."/>
        </authorList>
    </citation>
    <scope>NUCLEOTIDE SEQUENCE</scope>
    <source>
        <strain evidence="13">VKM Ac-1958</strain>
    </source>
</reference>
<dbReference type="EC" id="2.7.13.3" evidence="2"/>
<dbReference type="Pfam" id="PF07730">
    <property type="entry name" value="HisKA_3"/>
    <property type="match status" value="1"/>
</dbReference>
<keyword evidence="8" id="KW-0902">Two-component regulatory system</keyword>
<evidence type="ECO:0000256" key="8">
    <source>
        <dbReference type="ARBA" id="ARBA00023012"/>
    </source>
</evidence>
<feature type="domain" description="Signal transduction histidine kinase subgroup 3 dimerisation and phosphoacceptor" evidence="11">
    <location>
        <begin position="199"/>
        <end position="262"/>
    </location>
</feature>
<dbReference type="PANTHER" id="PTHR24421">
    <property type="entry name" value="NITRATE/NITRITE SENSOR PROTEIN NARX-RELATED"/>
    <property type="match status" value="1"/>
</dbReference>
<dbReference type="InterPro" id="IPR003594">
    <property type="entry name" value="HATPase_dom"/>
</dbReference>
<feature type="transmembrane region" description="Helical" evidence="9">
    <location>
        <begin position="116"/>
        <end position="137"/>
    </location>
</feature>
<evidence type="ECO:0000256" key="1">
    <source>
        <dbReference type="ARBA" id="ARBA00000085"/>
    </source>
</evidence>
<dbReference type="GO" id="GO:0005524">
    <property type="term" value="F:ATP binding"/>
    <property type="evidence" value="ECO:0007669"/>
    <property type="project" value="UniProtKB-KW"/>
</dbReference>
<evidence type="ECO:0000256" key="2">
    <source>
        <dbReference type="ARBA" id="ARBA00012438"/>
    </source>
</evidence>
<feature type="transmembrane region" description="Helical" evidence="9">
    <location>
        <begin position="51"/>
        <end position="70"/>
    </location>
</feature>
<dbReference type="PANTHER" id="PTHR24421:SF10">
    <property type="entry name" value="NITRATE_NITRITE SENSOR PROTEIN NARQ"/>
    <property type="match status" value="1"/>
</dbReference>
<name>A0A9W6HRY8_9MICO</name>
<accession>A0A9W6HRY8</accession>
<dbReference type="AlphaFoldDB" id="A0A9W6HRY8"/>
<keyword evidence="14" id="KW-1185">Reference proteome</keyword>
<keyword evidence="9" id="KW-0812">Transmembrane</keyword>
<dbReference type="InterPro" id="IPR055558">
    <property type="entry name" value="DUF7134"/>
</dbReference>
<dbReference type="GO" id="GO:0016020">
    <property type="term" value="C:membrane"/>
    <property type="evidence" value="ECO:0007669"/>
    <property type="project" value="InterPro"/>
</dbReference>
<keyword evidence="4" id="KW-0808">Transferase</keyword>
<keyword evidence="3" id="KW-0597">Phosphoprotein</keyword>
<dbReference type="Gene3D" id="3.30.565.10">
    <property type="entry name" value="Histidine kinase-like ATPase, C-terminal domain"/>
    <property type="match status" value="1"/>
</dbReference>
<comment type="caution">
    <text evidence="13">The sequence shown here is derived from an EMBL/GenBank/DDBJ whole genome shotgun (WGS) entry which is preliminary data.</text>
</comment>
<dbReference type="GO" id="GO:0000155">
    <property type="term" value="F:phosphorelay sensor kinase activity"/>
    <property type="evidence" value="ECO:0007669"/>
    <property type="project" value="InterPro"/>
</dbReference>
<feature type="domain" description="Histidine kinase/HSP90-like ATPase" evidence="10">
    <location>
        <begin position="306"/>
        <end position="373"/>
    </location>
</feature>
<evidence type="ECO:0000313" key="14">
    <source>
        <dbReference type="Proteomes" id="UP001142325"/>
    </source>
</evidence>
<evidence type="ECO:0000256" key="9">
    <source>
        <dbReference type="SAM" id="Phobius"/>
    </source>
</evidence>
<feature type="transmembrane region" description="Helical" evidence="9">
    <location>
        <begin position="23"/>
        <end position="45"/>
    </location>
</feature>
<keyword evidence="6 13" id="KW-0418">Kinase</keyword>
<feature type="transmembrane region" description="Helical" evidence="9">
    <location>
        <begin position="77"/>
        <end position="96"/>
    </location>
</feature>
<evidence type="ECO:0000256" key="4">
    <source>
        <dbReference type="ARBA" id="ARBA00022679"/>
    </source>
</evidence>
<evidence type="ECO:0000256" key="5">
    <source>
        <dbReference type="ARBA" id="ARBA00022741"/>
    </source>
</evidence>
<dbReference type="CDD" id="cd16917">
    <property type="entry name" value="HATPase_UhpB-NarQ-NarX-like"/>
    <property type="match status" value="1"/>
</dbReference>
<evidence type="ECO:0000256" key="3">
    <source>
        <dbReference type="ARBA" id="ARBA00022553"/>
    </source>
</evidence>
<dbReference type="EMBL" id="BSET01000001">
    <property type="protein sequence ID" value="GLK01021.1"/>
    <property type="molecule type" value="Genomic_DNA"/>
</dbReference>
<comment type="catalytic activity">
    <reaction evidence="1">
        <text>ATP + protein L-histidine = ADP + protein N-phospho-L-histidine.</text>
        <dbReference type="EC" id="2.7.13.3"/>
    </reaction>
</comment>
<gene>
    <name evidence="13" type="ORF">GCM10017596_07360</name>
</gene>
<dbReference type="SUPFAM" id="SSF55874">
    <property type="entry name" value="ATPase domain of HSP90 chaperone/DNA topoisomerase II/histidine kinase"/>
    <property type="match status" value="1"/>
</dbReference>
<protein>
    <recommendedName>
        <fullName evidence="2">histidine kinase</fullName>
        <ecNumber evidence="2">2.7.13.3</ecNumber>
    </recommendedName>
</protein>
<sequence length="398" mass="42151">MDEELRLPRPPGVVRRFWAKHPLLADILIAIVCLPLSVAPTTFLAERPLPAPAAIAASILILGACVLLVWRRRYPLVVFAVAYAVSTFYLLLLTPSGTPLLLVASYSLAVYRSVRAAWIGLAVGVGVLLVISFALFAGGAISLQVTMNVVLGEFATGLIGTLIGANVRGRRRYLAAVIDRSKQLFVERDQHAQLAASAERDRIAREMHDILSHSLTVVVALSEGAAATNDAERARSASRAAADTARSALTEMRSMLGVLRDGDTDAPLAPTAPVCPSDTVAAAQRAGFAATLTTTGESDLPPAHALAVGRIVQEGVTNAMRHAPRATRIDVRIDYTDEHARIEISNDGAHAPQGLAGFGLRGLAERTTLLGGTFRSEPAGAGRWMLRADLPRPSGAST</sequence>
<dbReference type="InterPro" id="IPR036890">
    <property type="entry name" value="HATPase_C_sf"/>
</dbReference>
<keyword evidence="9" id="KW-1133">Transmembrane helix</keyword>
<evidence type="ECO:0000259" key="11">
    <source>
        <dbReference type="Pfam" id="PF07730"/>
    </source>
</evidence>
<keyword evidence="9" id="KW-0472">Membrane</keyword>
<evidence type="ECO:0000259" key="10">
    <source>
        <dbReference type="Pfam" id="PF02518"/>
    </source>
</evidence>
<dbReference type="Pfam" id="PF02518">
    <property type="entry name" value="HATPase_c"/>
    <property type="match status" value="1"/>
</dbReference>
<keyword evidence="7" id="KW-0067">ATP-binding</keyword>